<keyword evidence="2" id="KW-0496">Mitochondrion</keyword>
<feature type="region of interest" description="Disordered" evidence="1">
    <location>
        <begin position="1"/>
        <end position="32"/>
    </location>
</feature>
<protein>
    <submittedName>
        <fullName evidence="2">Uncharacterized protein</fullName>
    </submittedName>
</protein>
<feature type="compositionally biased region" description="Polar residues" evidence="1">
    <location>
        <begin position="1"/>
        <end position="10"/>
    </location>
</feature>
<name>A0A101M5D5_PICGL</name>
<sequence length="72" mass="8250">MARTSNQSQVKPIESISRNSDKKHEHEAKTPITTFNPVGQLLSIWFPVDLRPLGPSLSSHTWKSTKYYLTMH</sequence>
<accession>A0A101M5D5</accession>
<comment type="caution">
    <text evidence="2">The sequence shown here is derived from an EMBL/GenBank/DDBJ whole genome shotgun (WGS) entry which is preliminary data.</text>
</comment>
<dbReference type="AlphaFoldDB" id="A0A101M5D5"/>
<organism evidence="2">
    <name type="scientific">Picea glauca</name>
    <name type="common">White spruce</name>
    <name type="synonym">Pinus glauca</name>
    <dbReference type="NCBI Taxonomy" id="3330"/>
    <lineage>
        <taxon>Eukaryota</taxon>
        <taxon>Viridiplantae</taxon>
        <taxon>Streptophyta</taxon>
        <taxon>Embryophyta</taxon>
        <taxon>Tracheophyta</taxon>
        <taxon>Spermatophyta</taxon>
        <taxon>Pinopsida</taxon>
        <taxon>Pinidae</taxon>
        <taxon>Conifers I</taxon>
        <taxon>Pinales</taxon>
        <taxon>Pinaceae</taxon>
        <taxon>Picea</taxon>
    </lineage>
</organism>
<proteinExistence type="predicted"/>
<geneLocation type="mitochondrion" evidence="2"/>
<gene>
    <name evidence="2" type="ORF">ABT39_MTgene1157</name>
</gene>
<reference evidence="2" key="1">
    <citation type="journal article" date="2015" name="Genome Biol. Evol.">
        <title>Organellar Genomes of White Spruce (Picea glauca): Assembly and Annotation.</title>
        <authorList>
            <person name="Jackman S.D."/>
            <person name="Warren R.L."/>
            <person name="Gibb E.A."/>
            <person name="Vandervalk B.P."/>
            <person name="Mohamadi H."/>
            <person name="Chu J."/>
            <person name="Raymond A."/>
            <person name="Pleasance S."/>
            <person name="Coope R."/>
            <person name="Wildung M.R."/>
            <person name="Ritland C.E."/>
            <person name="Bousquet J."/>
            <person name="Jones S.J."/>
            <person name="Bohlmann J."/>
            <person name="Birol I."/>
        </authorList>
    </citation>
    <scope>NUCLEOTIDE SEQUENCE [LARGE SCALE GENOMIC DNA]</scope>
    <source>
        <tissue evidence="2">Flushing bud</tissue>
    </source>
</reference>
<evidence type="ECO:0000313" key="2">
    <source>
        <dbReference type="EMBL" id="KUM51310.1"/>
    </source>
</evidence>
<evidence type="ECO:0000256" key="1">
    <source>
        <dbReference type="SAM" id="MobiDB-lite"/>
    </source>
</evidence>
<feature type="compositionally biased region" description="Basic and acidic residues" evidence="1">
    <location>
        <begin position="19"/>
        <end position="29"/>
    </location>
</feature>
<dbReference type="EMBL" id="LKAM01000001">
    <property type="protein sequence ID" value="KUM51310.1"/>
    <property type="molecule type" value="Genomic_DNA"/>
</dbReference>